<sequence length="307" mass="35617">MEMEKGVKRWLVDISNWNPSPLAFSHAISLLPPYTHSSITRFVKLEDQKRTLVSRLLQYTLVHEVLQIPIAEILINRTLEGKPFLEYKKSKLAFPNFNFNVSHHGDYVAIASEPICLVGVDIVSHSTPEKETVLEFIQNFSTYFSSLEWDKIYKAGSDDDILLEFYSLHFHRYWCVKESFVKAIGNGVGYKLDGVEFHHREWTNIRVNINGAELKDWKFWLSSIGKNHMLSVARGHPRIAAESYRKTLDKTQFDENEYKFGLNLPNSSFVLRTVEQLISIFLQSPKITRNMSRKSDNSEDRSHGQLF</sequence>
<dbReference type="PANTHER" id="PTHR12215:SF10">
    <property type="entry name" value="L-AMINOADIPATE-SEMIALDEHYDE DEHYDROGENASE-PHOSPHOPANTETHEINYL TRANSFERASE"/>
    <property type="match status" value="1"/>
</dbReference>
<organism evidence="5 6">
    <name type="scientific">Daucus carota subsp. sativus</name>
    <name type="common">Carrot</name>
    <dbReference type="NCBI Taxonomy" id="79200"/>
    <lineage>
        <taxon>Eukaryota</taxon>
        <taxon>Viridiplantae</taxon>
        <taxon>Streptophyta</taxon>
        <taxon>Embryophyta</taxon>
        <taxon>Tracheophyta</taxon>
        <taxon>Spermatophyta</taxon>
        <taxon>Magnoliopsida</taxon>
        <taxon>eudicotyledons</taxon>
        <taxon>Gunneridae</taxon>
        <taxon>Pentapetalae</taxon>
        <taxon>asterids</taxon>
        <taxon>campanulids</taxon>
        <taxon>Apiales</taxon>
        <taxon>Apiaceae</taxon>
        <taxon>Apioideae</taxon>
        <taxon>Scandiceae</taxon>
        <taxon>Daucinae</taxon>
        <taxon>Daucus</taxon>
        <taxon>Daucus sect. Daucus</taxon>
    </lineage>
</organism>
<dbReference type="AlphaFoldDB" id="A0AAF0X8K7"/>
<dbReference type="Pfam" id="PF01648">
    <property type="entry name" value="ACPS"/>
    <property type="match status" value="1"/>
</dbReference>
<keyword evidence="2" id="KW-0808">Transferase</keyword>
<evidence type="ECO:0000313" key="5">
    <source>
        <dbReference type="EMBL" id="WOH02319.1"/>
    </source>
</evidence>
<evidence type="ECO:0000256" key="2">
    <source>
        <dbReference type="ARBA" id="ARBA00022679"/>
    </source>
</evidence>
<evidence type="ECO:0000256" key="1">
    <source>
        <dbReference type="ARBA" id="ARBA00013172"/>
    </source>
</evidence>
<dbReference type="EMBL" id="CP093347">
    <property type="protein sequence ID" value="WOH02319.1"/>
    <property type="molecule type" value="Genomic_DNA"/>
</dbReference>
<accession>A0AAF0X8K7</accession>
<dbReference type="EC" id="2.7.8.7" evidence="1"/>
<dbReference type="PANTHER" id="PTHR12215">
    <property type="entry name" value="PHOSPHOPANTETHEINE TRANSFERASE"/>
    <property type="match status" value="1"/>
</dbReference>
<dbReference type="InterPro" id="IPR037143">
    <property type="entry name" value="4-PPantetheinyl_Trfase_dom_sf"/>
</dbReference>
<keyword evidence="6" id="KW-1185">Reference proteome</keyword>
<reference evidence="5" key="1">
    <citation type="journal article" date="2016" name="Nat. Genet.">
        <title>A high-quality carrot genome assembly provides new insights into carotenoid accumulation and asterid genome evolution.</title>
        <authorList>
            <person name="Iorizzo M."/>
            <person name="Ellison S."/>
            <person name="Senalik D."/>
            <person name="Zeng P."/>
            <person name="Satapoomin P."/>
            <person name="Huang J."/>
            <person name="Bowman M."/>
            <person name="Iovene M."/>
            <person name="Sanseverino W."/>
            <person name="Cavagnaro P."/>
            <person name="Yildiz M."/>
            <person name="Macko-Podgorni A."/>
            <person name="Moranska E."/>
            <person name="Grzebelus E."/>
            <person name="Grzebelus D."/>
            <person name="Ashrafi H."/>
            <person name="Zheng Z."/>
            <person name="Cheng S."/>
            <person name="Spooner D."/>
            <person name="Van Deynze A."/>
            <person name="Simon P."/>
        </authorList>
    </citation>
    <scope>NUCLEOTIDE SEQUENCE</scope>
    <source>
        <tissue evidence="5">Leaf</tissue>
    </source>
</reference>
<name>A0AAF0X8K7_DAUCS</name>
<dbReference type="InterPro" id="IPR050559">
    <property type="entry name" value="P-Pant_transferase_sf"/>
</dbReference>
<dbReference type="Pfam" id="PF22624">
    <property type="entry name" value="AASDHPPT_N"/>
    <property type="match status" value="1"/>
</dbReference>
<dbReference type="GO" id="GO:0019878">
    <property type="term" value="P:lysine biosynthetic process via aminoadipic acid"/>
    <property type="evidence" value="ECO:0007669"/>
    <property type="project" value="TreeGrafter"/>
</dbReference>
<dbReference type="FunFam" id="3.90.470.20:FF:000013">
    <property type="entry name" value="L-aminoadipate-semialdehyde dehydrogenase-phosphopantetheinyl transferase"/>
    <property type="match status" value="1"/>
</dbReference>
<evidence type="ECO:0000259" key="3">
    <source>
        <dbReference type="Pfam" id="PF01648"/>
    </source>
</evidence>
<feature type="domain" description="4'-phosphopantetheinyl transferase N-terminal" evidence="4">
    <location>
        <begin position="16"/>
        <end position="114"/>
    </location>
</feature>
<reference evidence="5" key="2">
    <citation type="submission" date="2022-03" db="EMBL/GenBank/DDBJ databases">
        <title>Draft title - Genomic analysis of global carrot germplasm unveils the trajectory of domestication and the origin of high carotenoid orange carrot.</title>
        <authorList>
            <person name="Iorizzo M."/>
            <person name="Ellison S."/>
            <person name="Senalik D."/>
            <person name="Macko-Podgorni A."/>
            <person name="Grzebelus D."/>
            <person name="Bostan H."/>
            <person name="Rolling W."/>
            <person name="Curaba J."/>
            <person name="Simon P."/>
        </authorList>
    </citation>
    <scope>NUCLEOTIDE SEQUENCE</scope>
    <source>
        <tissue evidence="5">Leaf</tissue>
    </source>
</reference>
<dbReference type="InterPro" id="IPR055066">
    <property type="entry name" value="AASDHPPT_N"/>
</dbReference>
<dbReference type="InterPro" id="IPR008278">
    <property type="entry name" value="4-PPantetheinyl_Trfase_dom"/>
</dbReference>
<dbReference type="Gene3D" id="3.90.470.20">
    <property type="entry name" value="4'-phosphopantetheinyl transferase domain"/>
    <property type="match status" value="2"/>
</dbReference>
<gene>
    <name evidence="5" type="ORF">DCAR_0521708</name>
</gene>
<dbReference type="GO" id="GO:0008897">
    <property type="term" value="F:holo-[acyl-carrier-protein] synthase activity"/>
    <property type="evidence" value="ECO:0007669"/>
    <property type="project" value="UniProtKB-EC"/>
</dbReference>
<dbReference type="FunFam" id="3.90.470.20:FF:000003">
    <property type="entry name" value="L-aminoadipate-semialdehyde dehydrogenase-phosphopantetheinyl transferase"/>
    <property type="match status" value="1"/>
</dbReference>
<dbReference type="SUPFAM" id="SSF56214">
    <property type="entry name" value="4'-phosphopantetheinyl transferase"/>
    <property type="match status" value="2"/>
</dbReference>
<dbReference type="KEGG" id="dcr:108219815"/>
<evidence type="ECO:0000259" key="4">
    <source>
        <dbReference type="Pfam" id="PF22624"/>
    </source>
</evidence>
<protein>
    <recommendedName>
        <fullName evidence="1">holo-[acyl-carrier-protein] synthase</fullName>
        <ecNumber evidence="1">2.7.8.7</ecNumber>
    </recommendedName>
</protein>
<dbReference type="GO" id="GO:0005829">
    <property type="term" value="C:cytosol"/>
    <property type="evidence" value="ECO:0007669"/>
    <property type="project" value="TreeGrafter"/>
</dbReference>
<evidence type="ECO:0000313" key="6">
    <source>
        <dbReference type="Proteomes" id="UP000077755"/>
    </source>
</evidence>
<dbReference type="GO" id="GO:0000287">
    <property type="term" value="F:magnesium ion binding"/>
    <property type="evidence" value="ECO:0007669"/>
    <property type="project" value="InterPro"/>
</dbReference>
<feature type="domain" description="4'-phosphopantetheinyl transferase" evidence="3">
    <location>
        <begin position="118"/>
        <end position="232"/>
    </location>
</feature>
<dbReference type="Proteomes" id="UP000077755">
    <property type="component" value="Chromosome 5"/>
</dbReference>
<proteinExistence type="predicted"/>